<keyword evidence="7" id="KW-0406">Ion transport</keyword>
<dbReference type="PRINTS" id="PR00182">
    <property type="entry name" value="ECOLNEIPORIN"/>
</dbReference>
<reference evidence="14" key="1">
    <citation type="submission" date="2009-05" db="EMBL/GenBank/DDBJ databases">
        <title>Complete sequence of chromosome of Thauera sp. MZ1T.</title>
        <authorList>
            <consortium name="US DOE Joint Genome Institute"/>
            <person name="Lucas S."/>
            <person name="Copeland A."/>
            <person name="Lapidus A."/>
            <person name="Glavina del Rio T."/>
            <person name="Dalin E."/>
            <person name="Tice H."/>
            <person name="Bruce D."/>
            <person name="Goodwin L."/>
            <person name="Pitluck S."/>
            <person name="Sims D."/>
            <person name="Brettin T."/>
            <person name="Detter J.C."/>
            <person name="Han C."/>
            <person name="Larimer F."/>
            <person name="Land M."/>
            <person name="Hauser L."/>
            <person name="Kyrpides N."/>
            <person name="Mikhailova N."/>
            <person name="Sayler G.S."/>
        </authorList>
    </citation>
    <scope>NUCLEOTIDE SEQUENCE [LARGE SCALE GENOMIC DNA]</scope>
    <source>
        <strain evidence="14">MZ1T</strain>
    </source>
</reference>
<gene>
    <name evidence="13" type="ordered locus">Tmz1t_1084</name>
</gene>
<dbReference type="OrthoDB" id="5293374at2"/>
<dbReference type="InterPro" id="IPR023614">
    <property type="entry name" value="Porin_dom_sf"/>
</dbReference>
<dbReference type="InterPro" id="IPR033900">
    <property type="entry name" value="Gram_neg_porin_domain"/>
</dbReference>
<evidence type="ECO:0000256" key="4">
    <source>
        <dbReference type="ARBA" id="ARBA00022452"/>
    </source>
</evidence>
<dbReference type="KEGG" id="tmz:Tmz1t_1084"/>
<sequence length="370" mass="38619">MQKNLIALAVAGLAALPAFAQSNVTIYGLVDMGYKWSGDNMDDRVSSRSALDSGMSAGSRLGFKGTEDLGNGMKAGFVLEQGLNLDTGTLGQGGRAFGRQSFVSLGGGFGTVALGRQYPAGYLLTATVDPFGSGTAGQYNSVYLTEYRWDNAVTYVSPTLGGFSISAAFTMNVNGEESPDNRGEGDVGDIHAWSVVPQYVNGPLFAGIHLQEMRAKSTGLYDGETVRVYDVAGTYDFGVAKLAASYGLRRASAADFSPDSAAVNGKDSRQWFVGVTVPVGAAGTVRASYVARETEVVSGGPDAKVSQWALGYEHALSKRTALYAVYADIDNNEAAKDSGLYASIGDAMAGGVAGGDGYQRGVNLGLRHSF</sequence>
<dbReference type="EMBL" id="CP001281">
    <property type="protein sequence ID" value="ACK53844.1"/>
    <property type="molecule type" value="Genomic_DNA"/>
</dbReference>
<accession>C4ZJB1</accession>
<comment type="subcellular location">
    <subcellularLocation>
        <location evidence="1">Cell outer membrane</location>
        <topology evidence="1">Multi-pass membrane protein</topology>
    </subcellularLocation>
</comment>
<evidence type="ECO:0000313" key="14">
    <source>
        <dbReference type="Proteomes" id="UP000002186"/>
    </source>
</evidence>
<keyword evidence="14" id="KW-1185">Reference proteome</keyword>
<dbReference type="PRINTS" id="PR00184">
    <property type="entry name" value="NEISSPPORIN"/>
</dbReference>
<dbReference type="Pfam" id="PF13609">
    <property type="entry name" value="Porin_4"/>
    <property type="match status" value="1"/>
</dbReference>
<proteinExistence type="predicted"/>
<dbReference type="GO" id="GO:0009279">
    <property type="term" value="C:cell outer membrane"/>
    <property type="evidence" value="ECO:0007669"/>
    <property type="project" value="UniProtKB-SubCell"/>
</dbReference>
<evidence type="ECO:0000256" key="10">
    <source>
        <dbReference type="ARBA" id="ARBA00023237"/>
    </source>
</evidence>
<protein>
    <submittedName>
        <fullName evidence="13">Porin Gram-negative type</fullName>
    </submittedName>
</protein>
<dbReference type="InterPro" id="IPR002299">
    <property type="entry name" value="Porin_Neis"/>
</dbReference>
<dbReference type="GO" id="GO:0046930">
    <property type="term" value="C:pore complex"/>
    <property type="evidence" value="ECO:0007669"/>
    <property type="project" value="UniProtKB-KW"/>
</dbReference>
<dbReference type="GO" id="GO:0034220">
    <property type="term" value="P:monoatomic ion transmembrane transport"/>
    <property type="evidence" value="ECO:0007669"/>
    <property type="project" value="InterPro"/>
</dbReference>
<evidence type="ECO:0000256" key="7">
    <source>
        <dbReference type="ARBA" id="ARBA00023065"/>
    </source>
</evidence>
<dbReference type="RefSeq" id="WP_012584838.1">
    <property type="nucleotide sequence ID" value="NC_011662.2"/>
</dbReference>
<evidence type="ECO:0000256" key="1">
    <source>
        <dbReference type="ARBA" id="ARBA00004571"/>
    </source>
</evidence>
<dbReference type="AlphaFoldDB" id="C4ZJB1"/>
<keyword evidence="10" id="KW-0998">Cell outer membrane</keyword>
<feature type="chain" id="PRO_5002947218" evidence="11">
    <location>
        <begin position="21"/>
        <end position="370"/>
    </location>
</feature>
<dbReference type="HOGENOM" id="CLU_038238_2_0_4"/>
<feature type="domain" description="Porin" evidence="12">
    <location>
        <begin position="7"/>
        <end position="333"/>
    </location>
</feature>
<evidence type="ECO:0000313" key="13">
    <source>
        <dbReference type="EMBL" id="ACK53844.1"/>
    </source>
</evidence>
<organism evidence="13 14">
    <name type="scientific">Thauera aminoaromatica</name>
    <dbReference type="NCBI Taxonomy" id="164330"/>
    <lineage>
        <taxon>Bacteria</taxon>
        <taxon>Pseudomonadati</taxon>
        <taxon>Pseudomonadota</taxon>
        <taxon>Betaproteobacteria</taxon>
        <taxon>Rhodocyclales</taxon>
        <taxon>Zoogloeaceae</taxon>
        <taxon>Thauera</taxon>
    </lineage>
</organism>
<evidence type="ECO:0000256" key="9">
    <source>
        <dbReference type="ARBA" id="ARBA00023136"/>
    </source>
</evidence>
<name>C4ZJB1_THASP</name>
<dbReference type="STRING" id="85643.Tmz1t_1084"/>
<evidence type="ECO:0000256" key="3">
    <source>
        <dbReference type="ARBA" id="ARBA00022448"/>
    </source>
</evidence>
<dbReference type="CDD" id="cd00342">
    <property type="entry name" value="gram_neg_porins"/>
    <property type="match status" value="1"/>
</dbReference>
<dbReference type="InterPro" id="IPR001702">
    <property type="entry name" value="Porin_Gram-ve"/>
</dbReference>
<keyword evidence="3" id="KW-0813">Transport</keyword>
<evidence type="ECO:0000256" key="8">
    <source>
        <dbReference type="ARBA" id="ARBA00023114"/>
    </source>
</evidence>
<evidence type="ECO:0000256" key="5">
    <source>
        <dbReference type="ARBA" id="ARBA00022692"/>
    </source>
</evidence>
<comment type="subunit">
    <text evidence="2">Homotrimer.</text>
</comment>
<keyword evidence="5" id="KW-0812">Transmembrane</keyword>
<keyword evidence="9" id="KW-0472">Membrane</keyword>
<dbReference type="InterPro" id="IPR050298">
    <property type="entry name" value="Gram-neg_bact_OMP"/>
</dbReference>
<evidence type="ECO:0000256" key="2">
    <source>
        <dbReference type="ARBA" id="ARBA00011233"/>
    </source>
</evidence>
<dbReference type="PANTHER" id="PTHR34501:SF9">
    <property type="entry name" value="MAJOR OUTER MEMBRANE PROTEIN P.IA"/>
    <property type="match status" value="1"/>
</dbReference>
<evidence type="ECO:0000256" key="11">
    <source>
        <dbReference type="SAM" id="SignalP"/>
    </source>
</evidence>
<dbReference type="Proteomes" id="UP000002186">
    <property type="component" value="Chromosome"/>
</dbReference>
<evidence type="ECO:0000259" key="12">
    <source>
        <dbReference type="Pfam" id="PF13609"/>
    </source>
</evidence>
<evidence type="ECO:0000256" key="6">
    <source>
        <dbReference type="ARBA" id="ARBA00022729"/>
    </source>
</evidence>
<dbReference type="GO" id="GO:0015288">
    <property type="term" value="F:porin activity"/>
    <property type="evidence" value="ECO:0007669"/>
    <property type="project" value="UniProtKB-KW"/>
</dbReference>
<keyword evidence="8" id="KW-0626">Porin</keyword>
<dbReference type="PANTHER" id="PTHR34501">
    <property type="entry name" value="PROTEIN YDDL-RELATED"/>
    <property type="match status" value="1"/>
</dbReference>
<dbReference type="SUPFAM" id="SSF56935">
    <property type="entry name" value="Porins"/>
    <property type="match status" value="1"/>
</dbReference>
<keyword evidence="4" id="KW-1134">Transmembrane beta strand</keyword>
<feature type="signal peptide" evidence="11">
    <location>
        <begin position="1"/>
        <end position="20"/>
    </location>
</feature>
<dbReference type="eggNOG" id="COG3203">
    <property type="taxonomic scope" value="Bacteria"/>
</dbReference>
<reference evidence="13 14" key="2">
    <citation type="journal article" date="2012" name="Stand. Genomic Sci.">
        <title>Complete genome sequence of Thauera aminoaromatica strain MZ1T.</title>
        <authorList>
            <person name="Jiang K."/>
            <person name="Sanseverino J."/>
            <person name="Chauhan A."/>
            <person name="Lucas S."/>
            <person name="Copeland A."/>
            <person name="Lapidus A."/>
            <person name="Del Rio T.G."/>
            <person name="Dalin E."/>
            <person name="Tice H."/>
            <person name="Bruce D."/>
            <person name="Goodwin L."/>
            <person name="Pitluck S."/>
            <person name="Sims D."/>
            <person name="Brettin T."/>
            <person name="Detter J.C."/>
            <person name="Han C."/>
            <person name="Chang Y.J."/>
            <person name="Larimer F."/>
            <person name="Land M."/>
            <person name="Hauser L."/>
            <person name="Kyrpides N.C."/>
            <person name="Mikhailova N."/>
            <person name="Moser S."/>
            <person name="Jegier P."/>
            <person name="Close D."/>
            <person name="Debruyn J.M."/>
            <person name="Wang Y."/>
            <person name="Layton A.C."/>
            <person name="Allen M.S."/>
            <person name="Sayler G.S."/>
        </authorList>
    </citation>
    <scope>NUCLEOTIDE SEQUENCE [LARGE SCALE GENOMIC DNA]</scope>
    <source>
        <strain evidence="13 14">MZ1T</strain>
    </source>
</reference>
<keyword evidence="6 11" id="KW-0732">Signal</keyword>
<dbReference type="Gene3D" id="2.40.160.10">
    <property type="entry name" value="Porin"/>
    <property type="match status" value="1"/>
</dbReference>